<comment type="caution">
    <text evidence="3">The sequence shown here is derived from an EMBL/GenBank/DDBJ whole genome shotgun (WGS) entry which is preliminary data.</text>
</comment>
<keyword evidence="4" id="KW-1185">Reference proteome</keyword>
<dbReference type="RefSeq" id="WP_259547323.1">
    <property type="nucleotide sequence ID" value="NZ_BAABHW010000001.1"/>
</dbReference>
<dbReference type="Proteomes" id="UP001499910">
    <property type="component" value="Unassembled WGS sequence"/>
</dbReference>
<sequence length="112" mass="11842">MLRTIIAVYKASFLASCAIALVGILFSGLVGLIVGATPEERWFGLSFMLGGTLVVIVLAGSLALQLENNALLRQIASNTSSTQRPQERSGGSAEKRQAPPLTSSRTHEALTE</sequence>
<gene>
    <name evidence="3" type="ORF">GCM10023209_00650</name>
</gene>
<evidence type="ECO:0000313" key="3">
    <source>
        <dbReference type="EMBL" id="GAA5064293.1"/>
    </source>
</evidence>
<evidence type="ECO:0000256" key="2">
    <source>
        <dbReference type="SAM" id="Phobius"/>
    </source>
</evidence>
<evidence type="ECO:0000313" key="4">
    <source>
        <dbReference type="Proteomes" id="UP001499910"/>
    </source>
</evidence>
<feature type="transmembrane region" description="Helical" evidence="2">
    <location>
        <begin position="42"/>
        <end position="64"/>
    </location>
</feature>
<name>A0ABP9KV09_9RHOB</name>
<feature type="region of interest" description="Disordered" evidence="1">
    <location>
        <begin position="77"/>
        <end position="112"/>
    </location>
</feature>
<proteinExistence type="predicted"/>
<evidence type="ECO:0000256" key="1">
    <source>
        <dbReference type="SAM" id="MobiDB-lite"/>
    </source>
</evidence>
<protein>
    <submittedName>
        <fullName evidence="3">Uncharacterized protein</fullName>
    </submittedName>
</protein>
<feature type="transmembrane region" description="Helical" evidence="2">
    <location>
        <begin position="12"/>
        <end position="36"/>
    </location>
</feature>
<dbReference type="EMBL" id="BAABHW010000001">
    <property type="protein sequence ID" value="GAA5064293.1"/>
    <property type="molecule type" value="Genomic_DNA"/>
</dbReference>
<keyword evidence="2" id="KW-0812">Transmembrane</keyword>
<accession>A0ABP9KV09</accession>
<keyword evidence="2" id="KW-0472">Membrane</keyword>
<organism evidence="3 4">
    <name type="scientific">[Roseibacterium] beibuensis</name>
    <dbReference type="NCBI Taxonomy" id="1193142"/>
    <lineage>
        <taxon>Bacteria</taxon>
        <taxon>Pseudomonadati</taxon>
        <taxon>Pseudomonadota</taxon>
        <taxon>Alphaproteobacteria</taxon>
        <taxon>Rhodobacterales</taxon>
        <taxon>Roseobacteraceae</taxon>
        <taxon>Roseicyclus</taxon>
    </lineage>
</organism>
<keyword evidence="2" id="KW-1133">Transmembrane helix</keyword>
<reference evidence="4" key="1">
    <citation type="journal article" date="2019" name="Int. J. Syst. Evol. Microbiol.">
        <title>The Global Catalogue of Microorganisms (GCM) 10K type strain sequencing project: providing services to taxonomists for standard genome sequencing and annotation.</title>
        <authorList>
            <consortium name="The Broad Institute Genomics Platform"/>
            <consortium name="The Broad Institute Genome Sequencing Center for Infectious Disease"/>
            <person name="Wu L."/>
            <person name="Ma J."/>
        </authorList>
    </citation>
    <scope>NUCLEOTIDE SEQUENCE [LARGE SCALE GENOMIC DNA]</scope>
    <source>
        <strain evidence="4">JCM 18015</strain>
    </source>
</reference>